<keyword evidence="1" id="KW-0812">Transmembrane</keyword>
<keyword evidence="1" id="KW-0472">Membrane</keyword>
<feature type="transmembrane region" description="Helical" evidence="1">
    <location>
        <begin position="35"/>
        <end position="57"/>
    </location>
</feature>
<gene>
    <name evidence="2" type="ORF">ESA94_10775</name>
</gene>
<organism evidence="2 3">
    <name type="scientific">Lacibacter luteus</name>
    <dbReference type="NCBI Taxonomy" id="2508719"/>
    <lineage>
        <taxon>Bacteria</taxon>
        <taxon>Pseudomonadati</taxon>
        <taxon>Bacteroidota</taxon>
        <taxon>Chitinophagia</taxon>
        <taxon>Chitinophagales</taxon>
        <taxon>Chitinophagaceae</taxon>
        <taxon>Lacibacter</taxon>
    </lineage>
</organism>
<evidence type="ECO:0000313" key="3">
    <source>
        <dbReference type="Proteomes" id="UP000290204"/>
    </source>
</evidence>
<evidence type="ECO:0000313" key="2">
    <source>
        <dbReference type="EMBL" id="RXK60931.1"/>
    </source>
</evidence>
<feature type="transmembrane region" description="Helical" evidence="1">
    <location>
        <begin position="6"/>
        <end position="28"/>
    </location>
</feature>
<protein>
    <submittedName>
        <fullName evidence="2">Uncharacterized protein</fullName>
    </submittedName>
</protein>
<sequence length="131" mass="15010">MGVVILFYLAGAFAAFGRISHKLVYLVMDKEIRMITLFFGTLIFLSSYFFVFAFYMFQKEAYAFGSFFLFPFIQVYCPVALVFILNLSKSHLIKEAAKVLSVSVVLSFVSYLIFYRYTLSLPATLGIQITH</sequence>
<comment type="caution">
    <text evidence="2">The sequence shown here is derived from an EMBL/GenBank/DDBJ whole genome shotgun (WGS) entry which is preliminary data.</text>
</comment>
<keyword evidence="3" id="KW-1185">Reference proteome</keyword>
<keyword evidence="1" id="KW-1133">Transmembrane helix</keyword>
<dbReference type="AlphaFoldDB" id="A0A4Q1CJS7"/>
<proteinExistence type="predicted"/>
<evidence type="ECO:0000256" key="1">
    <source>
        <dbReference type="SAM" id="Phobius"/>
    </source>
</evidence>
<feature type="transmembrane region" description="Helical" evidence="1">
    <location>
        <begin position="99"/>
        <end position="117"/>
    </location>
</feature>
<feature type="transmembrane region" description="Helical" evidence="1">
    <location>
        <begin position="63"/>
        <end position="87"/>
    </location>
</feature>
<dbReference type="OrthoDB" id="9860025at2"/>
<dbReference type="Proteomes" id="UP000290204">
    <property type="component" value="Unassembled WGS sequence"/>
</dbReference>
<name>A0A4Q1CJS7_9BACT</name>
<reference evidence="2 3" key="1">
    <citation type="submission" date="2019-01" db="EMBL/GenBank/DDBJ databases">
        <title>Lacibacter sp. strain TTM-7.</title>
        <authorList>
            <person name="Chen W.-M."/>
        </authorList>
    </citation>
    <scope>NUCLEOTIDE SEQUENCE [LARGE SCALE GENOMIC DNA]</scope>
    <source>
        <strain evidence="2 3">TTM-7</strain>
    </source>
</reference>
<dbReference type="RefSeq" id="WP_129130892.1">
    <property type="nucleotide sequence ID" value="NZ_SDHW01000002.1"/>
</dbReference>
<accession>A0A4Q1CJS7</accession>
<dbReference type="EMBL" id="SDHW01000002">
    <property type="protein sequence ID" value="RXK60931.1"/>
    <property type="molecule type" value="Genomic_DNA"/>
</dbReference>